<dbReference type="GeneID" id="5032384"/>
<evidence type="ECO:0000313" key="1">
    <source>
        <dbReference type="EMBL" id="CAK79202.1"/>
    </source>
</evidence>
<accession>A0D835</accession>
<proteinExistence type="predicted"/>
<evidence type="ECO:0000313" key="2">
    <source>
        <dbReference type="Proteomes" id="UP000000600"/>
    </source>
</evidence>
<dbReference type="AlphaFoldDB" id="A0D835"/>
<name>A0D835_PARTE</name>
<dbReference type="EMBL" id="CT868319">
    <property type="protein sequence ID" value="CAK79202.1"/>
    <property type="molecule type" value="Genomic_DNA"/>
</dbReference>
<dbReference type="Proteomes" id="UP000000600">
    <property type="component" value="Unassembled WGS sequence"/>
</dbReference>
<dbReference type="HOGENOM" id="CLU_1457164_0_0_1"/>
<reference evidence="1 2" key="1">
    <citation type="journal article" date="2006" name="Nature">
        <title>Global trends of whole-genome duplications revealed by the ciliate Paramecium tetraurelia.</title>
        <authorList>
            <consortium name="Genoscope"/>
            <person name="Aury J.-M."/>
            <person name="Jaillon O."/>
            <person name="Duret L."/>
            <person name="Noel B."/>
            <person name="Jubin C."/>
            <person name="Porcel B.M."/>
            <person name="Segurens B."/>
            <person name="Daubin V."/>
            <person name="Anthouard V."/>
            <person name="Aiach N."/>
            <person name="Arnaiz O."/>
            <person name="Billaut A."/>
            <person name="Beisson J."/>
            <person name="Blanc I."/>
            <person name="Bouhouche K."/>
            <person name="Camara F."/>
            <person name="Duharcourt S."/>
            <person name="Guigo R."/>
            <person name="Gogendeau D."/>
            <person name="Katinka M."/>
            <person name="Keller A.-M."/>
            <person name="Kissmehl R."/>
            <person name="Klotz C."/>
            <person name="Koll F."/>
            <person name="Le Moue A."/>
            <person name="Lepere C."/>
            <person name="Malinsky S."/>
            <person name="Nowacki M."/>
            <person name="Nowak J.K."/>
            <person name="Plattner H."/>
            <person name="Poulain J."/>
            <person name="Ruiz F."/>
            <person name="Serrano V."/>
            <person name="Zagulski M."/>
            <person name="Dessen P."/>
            <person name="Betermier M."/>
            <person name="Weissenbach J."/>
            <person name="Scarpelli C."/>
            <person name="Schachter V."/>
            <person name="Sperling L."/>
            <person name="Meyer E."/>
            <person name="Cohen J."/>
            <person name="Wincker P."/>
        </authorList>
    </citation>
    <scope>NUCLEOTIDE SEQUENCE [LARGE SCALE GENOMIC DNA]</scope>
    <source>
        <strain evidence="1 2">Stock d4-2</strain>
    </source>
</reference>
<protein>
    <submittedName>
        <fullName evidence="1">Uncharacterized protein</fullName>
    </submittedName>
</protein>
<dbReference type="InParanoid" id="A0D835"/>
<sequence>MDTSEGDNLKYMHALFDSYAYVNTATYNKYVHLYQHDPSYINYAAELTKLSIRFWKQRCISISKKSQKTQKWWQKNTALLFFNLLQSKIHAKPVILALSFTIHQKSQKQLQQKLPLPMTKTTQKRLSATHGAQQEWSACFPLKSKTLLNKMAFINAGKKYTPRFKRPSFSIFQHHLLTLFIVKKDY</sequence>
<dbReference type="KEGG" id="ptm:GSPATT00014169001"/>
<gene>
    <name evidence="1" type="ORF">GSPATT00014169001</name>
</gene>
<organism evidence="1 2">
    <name type="scientific">Paramecium tetraurelia</name>
    <dbReference type="NCBI Taxonomy" id="5888"/>
    <lineage>
        <taxon>Eukaryota</taxon>
        <taxon>Sar</taxon>
        <taxon>Alveolata</taxon>
        <taxon>Ciliophora</taxon>
        <taxon>Intramacronucleata</taxon>
        <taxon>Oligohymenophorea</taxon>
        <taxon>Peniculida</taxon>
        <taxon>Parameciidae</taxon>
        <taxon>Paramecium</taxon>
    </lineage>
</organism>
<dbReference type="RefSeq" id="XP_001446599.1">
    <property type="nucleotide sequence ID" value="XM_001446562.1"/>
</dbReference>
<keyword evidence="2" id="KW-1185">Reference proteome</keyword>